<organism evidence="4 5">
    <name type="scientific">Rhizobium leguminosarum bv. trifolii WSM597</name>
    <dbReference type="NCBI Taxonomy" id="754764"/>
    <lineage>
        <taxon>Bacteria</taxon>
        <taxon>Pseudomonadati</taxon>
        <taxon>Pseudomonadota</taxon>
        <taxon>Alphaproteobacteria</taxon>
        <taxon>Hyphomicrobiales</taxon>
        <taxon>Rhizobiaceae</taxon>
        <taxon>Rhizobium/Agrobacterium group</taxon>
        <taxon>Rhizobium</taxon>
    </lineage>
</organism>
<evidence type="ECO:0000313" key="4">
    <source>
        <dbReference type="EMBL" id="EJB02880.1"/>
    </source>
</evidence>
<gene>
    <name evidence="4" type="ORF">Rleg9DRAFT_1694</name>
</gene>
<dbReference type="EMBL" id="JH719381">
    <property type="protein sequence ID" value="EJB02880.1"/>
    <property type="molecule type" value="Genomic_DNA"/>
</dbReference>
<dbReference type="OrthoDB" id="8421800at2"/>
<dbReference type="HOGENOM" id="CLU_247384_0_0_5"/>
<keyword evidence="1" id="KW-0175">Coiled coil</keyword>
<evidence type="ECO:0000259" key="3">
    <source>
        <dbReference type="Pfam" id="PF06791"/>
    </source>
</evidence>
<feature type="region of interest" description="Disordered" evidence="2">
    <location>
        <begin position="1507"/>
        <end position="1528"/>
    </location>
</feature>
<sequence>MAVELRTLRVTSDFDAGRYVAGMNQKVAADRAGTESSKAAGQAVEGLTIKVSSAVPLLERLSRTYVDGYGNAAKFNSELVRLARSQDTNAASVEHLELIYSGLQKRFGLVADASTLIERGYTGLGRAIENVNARLSQSTFAETATAMSARIEQLRLQFDPTYVAAQRLSSELNDLAEAERLGVQVTGGYERALEALVVKHDAVAAAAKRQRDEYARLAQEARDAQAADRAQSAFNQRLGVGSANDNSAAQSASFFTRQFEIARMRAEQEAENFAADLNRRFFGMTGTSARDSASVFSAQFDQQDELDRLRRQQQGAAFTADLNQRLGVNGSGTPARSSAAVFEESARAAEELERQVAAVRAQIDPMAAAQDRLNRELAEYQTLADRGAISTGELAKAQVVARQRYEAYSQEMQRQQKRGVGGLPSYQLTNLLYQGTDVAQSLALGMPATQIFLQQGPQIAQIFAADSAALKGLVTSAGGATLAIAGTVAVLGTAAKAWNDYLVSVKAVDTAASGLGRAVAGSRSEMEASAQAGAAAAGISIKAARELEVQFLRTGKIGSENFERLIGISKNFGVTIGQDTAKAGETLAQMFADPASAAEALSRQYGLIDAKTAEYATNLSGQNRLTEAQSVLLDALPNRLAKAAEATTALGRAWQSVGTFAGWAYDKLGQAVDRSISGPSLEEQIAEAQKTQDRVKNSPLSGLFQLLTPTGVIDLSQATKLQQLQEEKRRRDEQDARDREAARLSNAGVAAVGVADQSPAVGNLMQIQTLQNQIATLQAQRAGTSAEQEERINAALEAKKTLLEALLSRQTRLTQIEQLDIAASNERNPILRAELIQRRTRLELSLQEVNSTEANAAAQRAYNMAIEEFVAGNRSQIADMQSELAIRLKLDDQVAAGTITRGEAQSKLQEELALRPLVLAYDSAEGEQKAQLKKILDDLRQSYEGLADEQKRASATDFLRSQTDALERLRVQQAVVGETPAYQALVLGRFDADKKIRDLGIDAGGEQAASIREVARALVEQNLALERSKDAWDTYRNAGTSAIDTVVDGIVNGEKPIDVLNSVLKDVTKTVLELGVANPLKNGLFGTNLGTFSDLTKGGTGALGGVLGDRAVAAMNVTAGTVVVNGGTAGVLGGLLGGTAGTNLAAANQNLPAVVTGKVTSAVLPSIETLGRRGGLIDQAVQSAIKQTPSGSYEQMLRIAAANNNVNPDTAVKVANSEGGLTSWIQSNYRNSQGIREPSYGPMQMLVGGRGTGFGKGMGNAFMADTGFDPRDSSSAPQYFDYAMKNASKNGWGAWYGAGKAGVSNWEGIGKAPDMDSAAAAVTKLSSSASTATQGLNGLGGGLNNLAPAVNTTAQGLANLGGGLGQFSQQLMAAANGTNNPSGGFLGGLGRLFGGISPTSPLWTPNTSLGSFLVRGYASGTDSAPGGVAMVGENGRELVNLPRGAQVVPNKVTEGLLASRSAANLNVKFNIINNNGSNVKTQRRDTNDGPQFDVIIDEVVAAKLNTPGSSSRRAAKSQFGLSEGLARR</sequence>
<dbReference type="RefSeq" id="WP_003586763.1">
    <property type="nucleotide sequence ID" value="NZ_JH719381.1"/>
</dbReference>
<feature type="coiled-coil region" evidence="1">
    <location>
        <begin position="929"/>
        <end position="956"/>
    </location>
</feature>
<proteinExistence type="predicted"/>
<protein>
    <submittedName>
        <fullName evidence="4">Prophage tail length tape measure protein</fullName>
    </submittedName>
</protein>
<evidence type="ECO:0000313" key="5">
    <source>
        <dbReference type="Proteomes" id="UP000005092"/>
    </source>
</evidence>
<name>J0GYX4_RHILT</name>
<reference evidence="4 5" key="1">
    <citation type="submission" date="2012-02" db="EMBL/GenBank/DDBJ databases">
        <title>Improved High-Quality Draft Sequence of Rhizobium leguminosarum bv. trifolii WSM597.</title>
        <authorList>
            <consortium name="US DOE Joint Genome Institute"/>
            <person name="Lucas S."/>
            <person name="Han J."/>
            <person name="Lapidus A."/>
            <person name="Cheng J.-F."/>
            <person name="Goodwin L."/>
            <person name="Pitluck S."/>
            <person name="Peters L."/>
            <person name="Ovchinnikova G."/>
            <person name="Held B."/>
            <person name="Detter J.C."/>
            <person name="Han C."/>
            <person name="Tapia R."/>
            <person name="Land M."/>
            <person name="Hauser L."/>
            <person name="Kyrpides N."/>
            <person name="Ivanova N."/>
            <person name="Pagani I."/>
            <person name="Brau L."/>
            <person name="Yates R."/>
            <person name="O'Hara G."/>
            <person name="Rui T."/>
            <person name="Howieson J."/>
            <person name="Reeve W."/>
            <person name="Woyke T."/>
        </authorList>
    </citation>
    <scope>NUCLEOTIDE SEQUENCE [LARGE SCALE GENOMIC DNA]</scope>
    <source>
        <strain evidence="4 5">WSM597</strain>
    </source>
</reference>
<dbReference type="InterPro" id="IPR009628">
    <property type="entry name" value="Phage_tape_measure_N"/>
</dbReference>
<dbReference type="Pfam" id="PF06791">
    <property type="entry name" value="TMP_2"/>
    <property type="match status" value="1"/>
</dbReference>
<evidence type="ECO:0000256" key="2">
    <source>
        <dbReference type="SAM" id="MobiDB-lite"/>
    </source>
</evidence>
<evidence type="ECO:0000256" key="1">
    <source>
        <dbReference type="SAM" id="Coils"/>
    </source>
</evidence>
<accession>J0GYX4</accession>
<feature type="coiled-coil region" evidence="1">
    <location>
        <begin position="342"/>
        <end position="386"/>
    </location>
</feature>
<feature type="domain" description="Bacteriophage tail tape measure N-terminal" evidence="3">
    <location>
        <begin position="425"/>
        <end position="615"/>
    </location>
</feature>
<dbReference type="Proteomes" id="UP000005092">
    <property type="component" value="Unassembled WGS sequence"/>
</dbReference>
<feature type="coiled-coil region" evidence="1">
    <location>
        <begin position="767"/>
        <end position="806"/>
    </location>
</feature>